<dbReference type="GO" id="GO:0016020">
    <property type="term" value="C:membrane"/>
    <property type="evidence" value="ECO:0007669"/>
    <property type="project" value="InterPro"/>
</dbReference>
<dbReference type="GO" id="GO:0140359">
    <property type="term" value="F:ABC-type transporter activity"/>
    <property type="evidence" value="ECO:0007669"/>
    <property type="project" value="InterPro"/>
</dbReference>
<dbReference type="InterPro" id="IPR003439">
    <property type="entry name" value="ABC_transporter-like_ATP-bd"/>
</dbReference>
<dbReference type="SUPFAM" id="SSF52540">
    <property type="entry name" value="P-loop containing nucleoside triphosphate hydrolases"/>
    <property type="match status" value="1"/>
</dbReference>
<dbReference type="SMART" id="SM00382">
    <property type="entry name" value="AAA"/>
    <property type="match status" value="1"/>
</dbReference>
<dbReference type="InterPro" id="IPR003593">
    <property type="entry name" value="AAA+_ATPase"/>
</dbReference>
<dbReference type="Pfam" id="PF00005">
    <property type="entry name" value="ABC_tran"/>
    <property type="match status" value="1"/>
</dbReference>
<name>A0A382PTX0_9ZZZZ</name>
<gene>
    <name evidence="6" type="ORF">METZ01_LOCUS329540</name>
</gene>
<evidence type="ECO:0000256" key="3">
    <source>
        <dbReference type="ARBA" id="ARBA00022741"/>
    </source>
</evidence>
<keyword evidence="3" id="KW-0547">Nucleotide-binding</keyword>
<evidence type="ECO:0000256" key="4">
    <source>
        <dbReference type="ARBA" id="ARBA00022840"/>
    </source>
</evidence>
<evidence type="ECO:0000259" key="5">
    <source>
        <dbReference type="PROSITE" id="PS50893"/>
    </source>
</evidence>
<feature type="domain" description="ABC transporter" evidence="5">
    <location>
        <begin position="13"/>
        <end position="229"/>
    </location>
</feature>
<dbReference type="PROSITE" id="PS00211">
    <property type="entry name" value="ABC_TRANSPORTER_1"/>
    <property type="match status" value="1"/>
</dbReference>
<dbReference type="CDD" id="cd03220">
    <property type="entry name" value="ABC_KpsT_Wzt"/>
    <property type="match status" value="1"/>
</dbReference>
<dbReference type="GO" id="GO:0005524">
    <property type="term" value="F:ATP binding"/>
    <property type="evidence" value="ECO:0007669"/>
    <property type="project" value="UniProtKB-KW"/>
</dbReference>
<dbReference type="InterPro" id="IPR050683">
    <property type="entry name" value="Bact_Polysacc_Export_ATP-bd"/>
</dbReference>
<organism evidence="6">
    <name type="scientific">marine metagenome</name>
    <dbReference type="NCBI Taxonomy" id="408172"/>
    <lineage>
        <taxon>unclassified sequences</taxon>
        <taxon>metagenomes</taxon>
        <taxon>ecological metagenomes</taxon>
    </lineage>
</organism>
<reference evidence="6" key="1">
    <citation type="submission" date="2018-05" db="EMBL/GenBank/DDBJ databases">
        <authorList>
            <person name="Lanie J.A."/>
            <person name="Ng W.-L."/>
            <person name="Kazmierczak K.M."/>
            <person name="Andrzejewski T.M."/>
            <person name="Davidsen T.M."/>
            <person name="Wayne K.J."/>
            <person name="Tettelin H."/>
            <person name="Glass J.I."/>
            <person name="Rusch D."/>
            <person name="Podicherti R."/>
            <person name="Tsui H.-C.T."/>
            <person name="Winkler M.E."/>
        </authorList>
    </citation>
    <scope>NUCLEOTIDE SEQUENCE</scope>
</reference>
<dbReference type="Gene3D" id="3.40.50.300">
    <property type="entry name" value="P-loop containing nucleotide triphosphate hydrolases"/>
    <property type="match status" value="1"/>
</dbReference>
<dbReference type="InterPro" id="IPR015860">
    <property type="entry name" value="ABC_transpr_TagH-like"/>
</dbReference>
<dbReference type="EMBL" id="UINC01109697">
    <property type="protein sequence ID" value="SVC76686.1"/>
    <property type="molecule type" value="Genomic_DNA"/>
</dbReference>
<dbReference type="InterPro" id="IPR017871">
    <property type="entry name" value="ABC_transporter-like_CS"/>
</dbReference>
<proteinExistence type="inferred from homology"/>
<protein>
    <recommendedName>
        <fullName evidence="5">ABC transporter domain-containing protein</fullName>
    </recommendedName>
</protein>
<evidence type="ECO:0000256" key="1">
    <source>
        <dbReference type="ARBA" id="ARBA00005417"/>
    </source>
</evidence>
<dbReference type="GO" id="GO:0016887">
    <property type="term" value="F:ATP hydrolysis activity"/>
    <property type="evidence" value="ECO:0007669"/>
    <property type="project" value="InterPro"/>
</dbReference>
<keyword evidence="4" id="KW-0067">ATP-binding</keyword>
<dbReference type="AlphaFoldDB" id="A0A382PTX0"/>
<dbReference type="PANTHER" id="PTHR46743:SF2">
    <property type="entry name" value="TEICHOIC ACIDS EXPORT ATP-BINDING PROTEIN TAGH"/>
    <property type="match status" value="1"/>
</dbReference>
<evidence type="ECO:0000256" key="2">
    <source>
        <dbReference type="ARBA" id="ARBA00022448"/>
    </source>
</evidence>
<evidence type="ECO:0000313" key="6">
    <source>
        <dbReference type="EMBL" id="SVC76686.1"/>
    </source>
</evidence>
<dbReference type="PROSITE" id="PS50893">
    <property type="entry name" value="ABC_TRANSPORTER_2"/>
    <property type="match status" value="1"/>
</dbReference>
<accession>A0A382PTX0</accession>
<sequence>MSELVLDMKGVGVRYKKRTSFFSGEWHWAIRDMSFDLRGGETLGVVGRNGAGKSTLLKVLTGILAPDEGEVHRLCDTASLLTISLGFMPHLTGRDNAKLSGMLMGINKSEITERLDEIIDFADLGYFIDDPLRTYSSGMKARLGFGVALTADPDIILVDEVLGVGDKAFRKKSTLAMREKMNSNKTVVLVSHNEAMVRETCHRVVWIEQGRVMAQGLVDDVMDQYAASR</sequence>
<keyword evidence="2" id="KW-0813">Transport</keyword>
<comment type="similarity">
    <text evidence="1">Belongs to the ABC transporter superfamily.</text>
</comment>
<dbReference type="PANTHER" id="PTHR46743">
    <property type="entry name" value="TEICHOIC ACIDS EXPORT ATP-BINDING PROTEIN TAGH"/>
    <property type="match status" value="1"/>
</dbReference>
<dbReference type="InterPro" id="IPR027417">
    <property type="entry name" value="P-loop_NTPase"/>
</dbReference>